<dbReference type="InterPro" id="IPR043502">
    <property type="entry name" value="DNA/RNA_pol_sf"/>
</dbReference>
<dbReference type="EMBL" id="WHWC01000006">
    <property type="protein sequence ID" value="KAG8381144.1"/>
    <property type="molecule type" value="Genomic_DNA"/>
</dbReference>
<name>A0AAV6XF79_9LAMI</name>
<evidence type="ECO:0000313" key="3">
    <source>
        <dbReference type="Proteomes" id="UP000826271"/>
    </source>
</evidence>
<feature type="domain" description="Reverse transcriptase" evidence="1">
    <location>
        <begin position="1"/>
        <end position="177"/>
    </location>
</feature>
<protein>
    <recommendedName>
        <fullName evidence="1">Reverse transcriptase domain-containing protein</fullName>
    </recommendedName>
</protein>
<dbReference type="InterPro" id="IPR000477">
    <property type="entry name" value="RT_dom"/>
</dbReference>
<proteinExistence type="predicted"/>
<reference evidence="2" key="1">
    <citation type="submission" date="2019-10" db="EMBL/GenBank/DDBJ databases">
        <authorList>
            <person name="Zhang R."/>
            <person name="Pan Y."/>
            <person name="Wang J."/>
            <person name="Ma R."/>
            <person name="Yu S."/>
        </authorList>
    </citation>
    <scope>NUCLEOTIDE SEQUENCE</scope>
    <source>
        <strain evidence="2">LA-IB0</strain>
        <tissue evidence="2">Leaf</tissue>
    </source>
</reference>
<dbReference type="Proteomes" id="UP000826271">
    <property type="component" value="Unassembled WGS sequence"/>
</dbReference>
<accession>A0AAV6XF79</accession>
<evidence type="ECO:0000313" key="2">
    <source>
        <dbReference type="EMBL" id="KAG8381144.1"/>
    </source>
</evidence>
<dbReference type="Pfam" id="PF00078">
    <property type="entry name" value="RVT_1"/>
    <property type="match status" value="1"/>
</dbReference>
<comment type="caution">
    <text evidence="2">The sequence shown here is derived from an EMBL/GenBank/DDBJ whole genome shotgun (WGS) entry which is preliminary data.</text>
</comment>
<dbReference type="AlphaFoldDB" id="A0AAV6XF79"/>
<keyword evidence="3" id="KW-1185">Reference proteome</keyword>
<dbReference type="PROSITE" id="PS50878">
    <property type="entry name" value="RT_POL"/>
    <property type="match status" value="1"/>
</dbReference>
<gene>
    <name evidence="2" type="ORF">BUALT_Bualt06G0091900</name>
</gene>
<evidence type="ECO:0000259" key="1">
    <source>
        <dbReference type="PROSITE" id="PS50878"/>
    </source>
</evidence>
<dbReference type="PANTHER" id="PTHR19446">
    <property type="entry name" value="REVERSE TRANSCRIPTASES"/>
    <property type="match status" value="1"/>
</dbReference>
<sequence>MRLKHMMEEIVSPMQSSIIPHRSTRGNILILQEMVHSLRHSKNRKGGMILKIDLEKAYHNVNWDFLQQTLNFFGFLDSLTKLIVFCVTCSQPSILGNREPLPHISPTCGLRQGDSLSPYLFALCTERLAYLIKEEVSRGDWNPIGVCRGGPMFSYLFFADDLLFMAQASFLNVASIH</sequence>
<dbReference type="SUPFAM" id="SSF56672">
    <property type="entry name" value="DNA/RNA polymerases"/>
    <property type="match status" value="1"/>
</dbReference>
<organism evidence="2 3">
    <name type="scientific">Buddleja alternifolia</name>
    <dbReference type="NCBI Taxonomy" id="168488"/>
    <lineage>
        <taxon>Eukaryota</taxon>
        <taxon>Viridiplantae</taxon>
        <taxon>Streptophyta</taxon>
        <taxon>Embryophyta</taxon>
        <taxon>Tracheophyta</taxon>
        <taxon>Spermatophyta</taxon>
        <taxon>Magnoliopsida</taxon>
        <taxon>eudicotyledons</taxon>
        <taxon>Gunneridae</taxon>
        <taxon>Pentapetalae</taxon>
        <taxon>asterids</taxon>
        <taxon>lamiids</taxon>
        <taxon>Lamiales</taxon>
        <taxon>Scrophulariaceae</taxon>
        <taxon>Buddlejeae</taxon>
        <taxon>Buddleja</taxon>
    </lineage>
</organism>